<dbReference type="Proteomes" id="UP000515237">
    <property type="component" value="Chromosome"/>
</dbReference>
<comment type="similarity">
    <text evidence="2 9">Belongs to the ketopantoate reductase family.</text>
</comment>
<proteinExistence type="inferred from homology"/>
<dbReference type="Pfam" id="PF08546">
    <property type="entry name" value="ApbA_C"/>
    <property type="match status" value="1"/>
</dbReference>
<dbReference type="KEGG" id="aswu:HUW51_05455"/>
<evidence type="ECO:0000256" key="3">
    <source>
        <dbReference type="ARBA" id="ARBA00013014"/>
    </source>
</evidence>
<evidence type="ECO:0000256" key="4">
    <source>
        <dbReference type="ARBA" id="ARBA00019465"/>
    </source>
</evidence>
<evidence type="ECO:0000259" key="11">
    <source>
        <dbReference type="Pfam" id="PF08546"/>
    </source>
</evidence>
<dbReference type="EC" id="1.1.1.169" evidence="3 9"/>
<sequence>MKYLVIGAGGAGGLIGGFLARSNFDVTLVARGEHLAAIQEKGLTIHLYNHERITIPDIKAVSLTELGRERFEVIFVCVKAYSIKEIIPVLEQVADAQTIIIPILNSMETGNILRATLPHKTIGDGCIYVTGYVSGPGEIIQNNQIFRVVYGFANQSKANYPLLETMEADLRTSGIEVQYSADIFSQIFKKLAFTSAFASVGGYYQVNAAAIQHTPEYREEFIRLLRELEQIGQAANYTTSAEIVENNIVILDGLASEFTTSFQKDLPLNKPDEREQLIFDVVRMAQKYQVPAPTYLKIAQYFGYTG</sequence>
<feature type="domain" description="Ketopantoate reductase C-terminal" evidence="11">
    <location>
        <begin position="183"/>
        <end position="300"/>
    </location>
</feature>
<dbReference type="InterPro" id="IPR051402">
    <property type="entry name" value="KPR-Related"/>
</dbReference>
<evidence type="ECO:0000313" key="12">
    <source>
        <dbReference type="EMBL" id="QNF32200.1"/>
    </source>
</evidence>
<dbReference type="InterPro" id="IPR013752">
    <property type="entry name" value="KPA_reductase"/>
</dbReference>
<dbReference type="InterPro" id="IPR008927">
    <property type="entry name" value="6-PGluconate_DH-like_C_sf"/>
</dbReference>
<evidence type="ECO:0000256" key="2">
    <source>
        <dbReference type="ARBA" id="ARBA00007870"/>
    </source>
</evidence>
<evidence type="ECO:0000256" key="9">
    <source>
        <dbReference type="RuleBase" id="RU362068"/>
    </source>
</evidence>
<evidence type="ECO:0000256" key="8">
    <source>
        <dbReference type="ARBA" id="ARBA00048793"/>
    </source>
</evidence>
<dbReference type="InterPro" id="IPR013328">
    <property type="entry name" value="6PGD_dom2"/>
</dbReference>
<dbReference type="GO" id="GO:0005737">
    <property type="term" value="C:cytoplasm"/>
    <property type="evidence" value="ECO:0007669"/>
    <property type="project" value="TreeGrafter"/>
</dbReference>
<comment type="function">
    <text evidence="9">Catalyzes the NADPH-dependent reduction of ketopantoate into pantoic acid.</text>
</comment>
<dbReference type="SUPFAM" id="SSF51735">
    <property type="entry name" value="NAD(P)-binding Rossmann-fold domains"/>
    <property type="match status" value="1"/>
</dbReference>
<organism evidence="12 13">
    <name type="scientific">Adhaeribacter swui</name>
    <dbReference type="NCBI Taxonomy" id="2086471"/>
    <lineage>
        <taxon>Bacteria</taxon>
        <taxon>Pseudomonadati</taxon>
        <taxon>Bacteroidota</taxon>
        <taxon>Cytophagia</taxon>
        <taxon>Cytophagales</taxon>
        <taxon>Hymenobacteraceae</taxon>
        <taxon>Adhaeribacter</taxon>
    </lineage>
</organism>
<evidence type="ECO:0000256" key="7">
    <source>
        <dbReference type="ARBA" id="ARBA00032024"/>
    </source>
</evidence>
<keyword evidence="13" id="KW-1185">Reference proteome</keyword>
<keyword evidence="6 9" id="KW-0560">Oxidoreductase</keyword>
<dbReference type="SUPFAM" id="SSF48179">
    <property type="entry name" value="6-phosphogluconate dehydrogenase C-terminal domain-like"/>
    <property type="match status" value="1"/>
</dbReference>
<evidence type="ECO:0000259" key="10">
    <source>
        <dbReference type="Pfam" id="PF02558"/>
    </source>
</evidence>
<dbReference type="InterPro" id="IPR003710">
    <property type="entry name" value="ApbA"/>
</dbReference>
<evidence type="ECO:0000256" key="1">
    <source>
        <dbReference type="ARBA" id="ARBA00004994"/>
    </source>
</evidence>
<reference evidence="12 13" key="1">
    <citation type="journal article" date="2018" name="Int. J. Syst. Evol. Microbiol.">
        <title>Adhaeribacter swui sp. nov., isolated from wet mud.</title>
        <authorList>
            <person name="Kim D.U."/>
            <person name="Kim K.W."/>
            <person name="Kang M.S."/>
            <person name="Kim J.Y."/>
            <person name="Jang J.H."/>
            <person name="Kim M.K."/>
        </authorList>
    </citation>
    <scope>NUCLEOTIDE SEQUENCE [LARGE SCALE GENOMIC DNA]</scope>
    <source>
        <strain evidence="12 13">KCTC 52873</strain>
    </source>
</reference>
<dbReference type="PANTHER" id="PTHR21708:SF26">
    <property type="entry name" value="2-DEHYDROPANTOATE 2-REDUCTASE"/>
    <property type="match status" value="1"/>
</dbReference>
<evidence type="ECO:0000313" key="13">
    <source>
        <dbReference type="Proteomes" id="UP000515237"/>
    </source>
</evidence>
<accession>A0A7G7G4W6</accession>
<dbReference type="Pfam" id="PF02558">
    <property type="entry name" value="ApbA"/>
    <property type="match status" value="1"/>
</dbReference>
<dbReference type="Gene3D" id="3.40.50.720">
    <property type="entry name" value="NAD(P)-binding Rossmann-like Domain"/>
    <property type="match status" value="1"/>
</dbReference>
<dbReference type="Gene3D" id="1.10.1040.10">
    <property type="entry name" value="N-(1-d-carboxylethyl)-l-norvaline Dehydrogenase, domain 2"/>
    <property type="match status" value="1"/>
</dbReference>
<protein>
    <recommendedName>
        <fullName evidence="4 9">2-dehydropantoate 2-reductase</fullName>
        <ecNumber evidence="3 9">1.1.1.169</ecNumber>
    </recommendedName>
    <alternativeName>
        <fullName evidence="7 9">Ketopantoate reductase</fullName>
    </alternativeName>
</protein>
<dbReference type="UniPathway" id="UPA00028">
    <property type="reaction ID" value="UER00004"/>
</dbReference>
<dbReference type="NCBIfam" id="TIGR00745">
    <property type="entry name" value="apbA_panE"/>
    <property type="match status" value="1"/>
</dbReference>
<keyword evidence="5 9" id="KW-0521">NADP</keyword>
<evidence type="ECO:0000256" key="5">
    <source>
        <dbReference type="ARBA" id="ARBA00022857"/>
    </source>
</evidence>
<evidence type="ECO:0000256" key="6">
    <source>
        <dbReference type="ARBA" id="ARBA00023002"/>
    </source>
</evidence>
<comment type="pathway">
    <text evidence="1 9">Cofactor biosynthesis; (R)-pantothenate biosynthesis; (R)-pantoate from 3-methyl-2-oxobutanoate: step 2/2.</text>
</comment>
<dbReference type="AlphaFoldDB" id="A0A7G7G4W6"/>
<dbReference type="RefSeq" id="WP_185272981.1">
    <property type="nucleotide sequence ID" value="NZ_CP055156.1"/>
</dbReference>
<dbReference type="InterPro" id="IPR013332">
    <property type="entry name" value="KPR_N"/>
</dbReference>
<name>A0A7G7G4W6_9BACT</name>
<dbReference type="GO" id="GO:0015940">
    <property type="term" value="P:pantothenate biosynthetic process"/>
    <property type="evidence" value="ECO:0007669"/>
    <property type="project" value="UniProtKB-UniPathway"/>
</dbReference>
<keyword evidence="9" id="KW-0566">Pantothenate biosynthesis</keyword>
<dbReference type="InterPro" id="IPR036291">
    <property type="entry name" value="NAD(P)-bd_dom_sf"/>
</dbReference>
<feature type="domain" description="Ketopantoate reductase N-terminal" evidence="10">
    <location>
        <begin position="4"/>
        <end position="151"/>
    </location>
</feature>
<comment type="catalytic activity">
    <reaction evidence="8 9">
        <text>(R)-pantoate + NADP(+) = 2-dehydropantoate + NADPH + H(+)</text>
        <dbReference type="Rhea" id="RHEA:16233"/>
        <dbReference type="ChEBI" id="CHEBI:11561"/>
        <dbReference type="ChEBI" id="CHEBI:15378"/>
        <dbReference type="ChEBI" id="CHEBI:15980"/>
        <dbReference type="ChEBI" id="CHEBI:57783"/>
        <dbReference type="ChEBI" id="CHEBI:58349"/>
        <dbReference type="EC" id="1.1.1.169"/>
    </reaction>
</comment>
<dbReference type="PANTHER" id="PTHR21708">
    <property type="entry name" value="PROBABLE 2-DEHYDROPANTOATE 2-REDUCTASE"/>
    <property type="match status" value="1"/>
</dbReference>
<dbReference type="GO" id="GO:0008677">
    <property type="term" value="F:2-dehydropantoate 2-reductase activity"/>
    <property type="evidence" value="ECO:0007669"/>
    <property type="project" value="UniProtKB-EC"/>
</dbReference>
<gene>
    <name evidence="12" type="ORF">HUW51_05455</name>
</gene>
<dbReference type="EMBL" id="CP055156">
    <property type="protein sequence ID" value="QNF32200.1"/>
    <property type="molecule type" value="Genomic_DNA"/>
</dbReference>